<evidence type="ECO:0000313" key="1">
    <source>
        <dbReference type="EMBL" id="GAH27626.1"/>
    </source>
</evidence>
<comment type="caution">
    <text evidence="1">The sequence shown here is derived from an EMBL/GenBank/DDBJ whole genome shotgun (WGS) entry which is preliminary data.</text>
</comment>
<gene>
    <name evidence="1" type="ORF">S01H4_66847</name>
</gene>
<name>X1E2Y4_9ZZZZ</name>
<accession>X1E2Y4</accession>
<dbReference type="Gene3D" id="3.40.50.720">
    <property type="entry name" value="NAD(P)-binding Rossmann-like Domain"/>
    <property type="match status" value="2"/>
</dbReference>
<dbReference type="EMBL" id="BART01041631">
    <property type="protein sequence ID" value="GAH27626.1"/>
    <property type="molecule type" value="Genomic_DNA"/>
</dbReference>
<proteinExistence type="predicted"/>
<protein>
    <submittedName>
        <fullName evidence="1">Uncharacterized protein</fullName>
    </submittedName>
</protein>
<reference evidence="1" key="1">
    <citation type="journal article" date="2014" name="Front. Microbiol.">
        <title>High frequency of phylogenetically diverse reductive dehalogenase-homologous genes in deep subseafloor sedimentary metagenomes.</title>
        <authorList>
            <person name="Kawai M."/>
            <person name="Futagami T."/>
            <person name="Toyoda A."/>
            <person name="Takaki Y."/>
            <person name="Nishi S."/>
            <person name="Hori S."/>
            <person name="Arai W."/>
            <person name="Tsubouchi T."/>
            <person name="Morono Y."/>
            <person name="Uchiyama I."/>
            <person name="Ito T."/>
            <person name="Fujiyama A."/>
            <person name="Inagaki F."/>
            <person name="Takami H."/>
        </authorList>
    </citation>
    <scope>NUCLEOTIDE SEQUENCE</scope>
    <source>
        <strain evidence="1">Expedition CK06-06</strain>
    </source>
</reference>
<sequence>MEFYLSNIFKLNSNKRSQYKKDYIGLFESVELENGQLPILIPMSEVAGRIGALVGSNL</sequence>
<dbReference type="AlphaFoldDB" id="X1E2Y4"/>
<feature type="non-terminal residue" evidence="1">
    <location>
        <position position="58"/>
    </location>
</feature>
<organism evidence="1">
    <name type="scientific">marine sediment metagenome</name>
    <dbReference type="NCBI Taxonomy" id="412755"/>
    <lineage>
        <taxon>unclassified sequences</taxon>
        <taxon>metagenomes</taxon>
        <taxon>ecological metagenomes</taxon>
    </lineage>
</organism>